<evidence type="ECO:0008006" key="9">
    <source>
        <dbReference type="Google" id="ProtNLM"/>
    </source>
</evidence>
<evidence type="ECO:0000256" key="2">
    <source>
        <dbReference type="ARBA" id="ARBA00022723"/>
    </source>
</evidence>
<dbReference type="Pfam" id="PF03055">
    <property type="entry name" value="RPE65"/>
    <property type="match status" value="1"/>
</dbReference>
<dbReference type="InterPro" id="IPR004294">
    <property type="entry name" value="Carotenoid_Oase"/>
</dbReference>
<dbReference type="Proteomes" id="UP000799537">
    <property type="component" value="Unassembled WGS sequence"/>
</dbReference>
<feature type="binding site" evidence="5">
    <location>
        <position position="527"/>
    </location>
    <ligand>
        <name>Fe cation</name>
        <dbReference type="ChEBI" id="CHEBI:24875"/>
        <note>catalytic</note>
    </ligand>
</feature>
<dbReference type="EMBL" id="ML993627">
    <property type="protein sequence ID" value="KAF2160373.1"/>
    <property type="molecule type" value="Genomic_DNA"/>
</dbReference>
<gene>
    <name evidence="7" type="ORF">M409DRAFT_29221</name>
</gene>
<dbReference type="OrthoDB" id="407010at2759"/>
<reference evidence="7" key="1">
    <citation type="journal article" date="2020" name="Stud. Mycol.">
        <title>101 Dothideomycetes genomes: a test case for predicting lifestyles and emergence of pathogens.</title>
        <authorList>
            <person name="Haridas S."/>
            <person name="Albert R."/>
            <person name="Binder M."/>
            <person name="Bloem J."/>
            <person name="Labutti K."/>
            <person name="Salamov A."/>
            <person name="Andreopoulos B."/>
            <person name="Baker S."/>
            <person name="Barry K."/>
            <person name="Bills G."/>
            <person name="Bluhm B."/>
            <person name="Cannon C."/>
            <person name="Castanera R."/>
            <person name="Culley D."/>
            <person name="Daum C."/>
            <person name="Ezra D."/>
            <person name="Gonzalez J."/>
            <person name="Henrissat B."/>
            <person name="Kuo A."/>
            <person name="Liang C."/>
            <person name="Lipzen A."/>
            <person name="Lutzoni F."/>
            <person name="Magnuson J."/>
            <person name="Mondo S."/>
            <person name="Nolan M."/>
            <person name="Ohm R."/>
            <person name="Pangilinan J."/>
            <person name="Park H.-J."/>
            <person name="Ramirez L."/>
            <person name="Alfaro M."/>
            <person name="Sun H."/>
            <person name="Tritt A."/>
            <person name="Yoshinaga Y."/>
            <person name="Zwiers L.-H."/>
            <person name="Turgeon B."/>
            <person name="Goodwin S."/>
            <person name="Spatafora J."/>
            <person name="Crous P."/>
            <person name="Grigoriev I."/>
        </authorList>
    </citation>
    <scope>NUCLEOTIDE SEQUENCE</scope>
    <source>
        <strain evidence="7">ATCC 36951</strain>
    </source>
</reference>
<keyword evidence="2 5" id="KW-0479">Metal-binding</keyword>
<dbReference type="PANTHER" id="PTHR10543">
    <property type="entry name" value="BETA-CAROTENE DIOXYGENASE"/>
    <property type="match status" value="1"/>
</dbReference>
<dbReference type="GeneID" id="54562637"/>
<keyword evidence="4 5" id="KW-0408">Iron</keyword>
<evidence type="ECO:0000313" key="8">
    <source>
        <dbReference type="Proteomes" id="UP000799537"/>
    </source>
</evidence>
<dbReference type="GO" id="GO:0016121">
    <property type="term" value="P:carotene catabolic process"/>
    <property type="evidence" value="ECO:0007669"/>
    <property type="project" value="TreeGrafter"/>
</dbReference>
<dbReference type="GO" id="GO:0010436">
    <property type="term" value="F:carotenoid dioxygenase activity"/>
    <property type="evidence" value="ECO:0007669"/>
    <property type="project" value="TreeGrafter"/>
</dbReference>
<protein>
    <recommendedName>
        <fullName evidence="9">Carotenoid oxygenase</fullName>
    </recommendedName>
</protein>
<evidence type="ECO:0000313" key="7">
    <source>
        <dbReference type="EMBL" id="KAF2160373.1"/>
    </source>
</evidence>
<evidence type="ECO:0000256" key="1">
    <source>
        <dbReference type="ARBA" id="ARBA00006787"/>
    </source>
</evidence>
<dbReference type="RefSeq" id="XP_033661262.1">
    <property type="nucleotide sequence ID" value="XM_033809365.1"/>
</dbReference>
<comment type="similarity">
    <text evidence="1">Belongs to the carotenoid oxygenase family.</text>
</comment>
<organism evidence="7 8">
    <name type="scientific">Zasmidium cellare ATCC 36951</name>
    <dbReference type="NCBI Taxonomy" id="1080233"/>
    <lineage>
        <taxon>Eukaryota</taxon>
        <taxon>Fungi</taxon>
        <taxon>Dikarya</taxon>
        <taxon>Ascomycota</taxon>
        <taxon>Pezizomycotina</taxon>
        <taxon>Dothideomycetes</taxon>
        <taxon>Dothideomycetidae</taxon>
        <taxon>Mycosphaerellales</taxon>
        <taxon>Mycosphaerellaceae</taxon>
        <taxon>Zasmidium</taxon>
    </lineage>
</organism>
<evidence type="ECO:0000256" key="3">
    <source>
        <dbReference type="ARBA" id="ARBA00023002"/>
    </source>
</evidence>
<keyword evidence="6" id="KW-0732">Signal</keyword>
<feature type="binding site" evidence="5">
    <location>
        <position position="328"/>
    </location>
    <ligand>
        <name>Fe cation</name>
        <dbReference type="ChEBI" id="CHEBI:24875"/>
        <note>catalytic</note>
    </ligand>
</feature>
<sequence length="542" mass="60607">MANRLLLLSTAAIAAASSIPQVQNKALTLGFYGTPEVRQPIELDVEGEIPSWITGSLYRGAAGTWDIRNFSAEHWFDGFSRNHRFEIAEGKVSYRSRNGSDEYIDFVEEYGRIPGGSFAQDPCKVMFGAFEVTFRDGINPRGNTSAANVGVTWIPNYADLASNETQDSPLKSLVMTTESNTLQQINPESLEPIELFTYQASSLELNNTGRSAAHAARDFDGTVYNYVLDVAKQEYKVFGINPRGETEILARVTDAPAAYIHTLFGTENHLILIVWQAEYDRQKFQQQRNILKSLKPFNQTQDALFYVIDKKGAGVIAKYTSDAFFAFHEINSFEENGSVYIDLPHMPNYDFLWGSTMENLRANVGRRNASATHDIPGMFRRYKLPGINNSTQSANGTVVPRRAEVDFDLDFAKANIELPQIHPDYRGKPYRFAYGIHVEKRGYFADSVVKVDTQDRTLKTWVPKVDALPSEPVFIPSPGAQAEDDGVLLTVSMDSRERRSSLVFIDAKDMKEIARARMPIVMGYGFHGAWAGVDGVRVPQVA</sequence>
<dbReference type="GO" id="GO:0046872">
    <property type="term" value="F:metal ion binding"/>
    <property type="evidence" value="ECO:0007669"/>
    <property type="project" value="UniProtKB-KW"/>
</dbReference>
<feature type="binding site" evidence="5">
    <location>
        <position position="214"/>
    </location>
    <ligand>
        <name>Fe cation</name>
        <dbReference type="ChEBI" id="CHEBI:24875"/>
        <note>catalytic</note>
    </ligand>
</feature>
<proteinExistence type="inferred from homology"/>
<dbReference type="AlphaFoldDB" id="A0A6A6C0H3"/>
<evidence type="ECO:0000256" key="4">
    <source>
        <dbReference type="ARBA" id="ARBA00023004"/>
    </source>
</evidence>
<name>A0A6A6C0H3_ZASCE</name>
<keyword evidence="3" id="KW-0560">Oxidoreductase</keyword>
<feature type="chain" id="PRO_5025607332" description="Carotenoid oxygenase" evidence="6">
    <location>
        <begin position="17"/>
        <end position="542"/>
    </location>
</feature>
<comment type="cofactor">
    <cofactor evidence="5">
        <name>Fe(2+)</name>
        <dbReference type="ChEBI" id="CHEBI:29033"/>
    </cofactor>
    <text evidence="5">Binds 1 Fe(2+) ion per subunit.</text>
</comment>
<evidence type="ECO:0000256" key="5">
    <source>
        <dbReference type="PIRSR" id="PIRSR604294-1"/>
    </source>
</evidence>
<keyword evidence="8" id="KW-1185">Reference proteome</keyword>
<feature type="signal peptide" evidence="6">
    <location>
        <begin position="1"/>
        <end position="16"/>
    </location>
</feature>
<feature type="binding site" evidence="5">
    <location>
        <position position="261"/>
    </location>
    <ligand>
        <name>Fe cation</name>
        <dbReference type="ChEBI" id="CHEBI:24875"/>
        <note>catalytic</note>
    </ligand>
</feature>
<dbReference type="PANTHER" id="PTHR10543:SF24">
    <property type="entry name" value="CAROTENOID ISOMEROOXYGENASE"/>
    <property type="match status" value="1"/>
</dbReference>
<accession>A0A6A6C0H3</accession>
<evidence type="ECO:0000256" key="6">
    <source>
        <dbReference type="SAM" id="SignalP"/>
    </source>
</evidence>